<dbReference type="GO" id="GO:0005886">
    <property type="term" value="C:plasma membrane"/>
    <property type="evidence" value="ECO:0007669"/>
    <property type="project" value="UniProtKB-SubCell"/>
</dbReference>
<dbReference type="Pfam" id="PF02518">
    <property type="entry name" value="HATPase_c"/>
    <property type="match status" value="1"/>
</dbReference>
<dbReference type="PROSITE" id="PS50109">
    <property type="entry name" value="HIS_KIN"/>
    <property type="match status" value="1"/>
</dbReference>
<dbReference type="EC" id="2.7.13.3" evidence="3"/>
<name>A0A6M0SXR9_CLOBO</name>
<keyword evidence="9" id="KW-0418">Kinase</keyword>
<dbReference type="InterPro" id="IPR004358">
    <property type="entry name" value="Sig_transdc_His_kin-like_C"/>
</dbReference>
<sequence>MVTKSKNNFIYIICFLIGIYMISLSVLTGYDLIKNRQCLVKDPYFSSIEFDEEIQSYCNNLYNFHVTYENFDQKVAESKVTKEQIRSLKLSYEDNILNSQITIRDEYNNFLSEAEQSGDKNKLAKLTQQRNEKLKEVEKENTKTEAELKKEIALWSYNDYKNIEKALESIREIKYYITNKGTKEVYTNLKPKTNLDNYIKNNSIYSISFPSKSGKIKNFLGAEDLFNSFNWEGYIIITKNLNSNGYILKNYNYYNSIRGRLIKEIIIGISSLIVGVFILIIFKKRNHLDYPILDKINKMYNNIPLDLKLFIFILYTVVMGSYLINASFFYIPLGINHFIILTLISIYIFYFIFNVKYAIELKKDKNKFLIQYKGSFINKLLNAFRNSNLNKNLKLKIILIMILSALVGAFILLFLLLGLHNISIAVIITILYIILLIRYLFKKANYLNEILKATEEITSGNLDYVIKENDRGILGKVAHNINNMKEGYKKSLEEQVKSERLKTELITNVSHDLKTPLTSIINYIDLLKKEDLSKDEISGYISVLDRKSKRLKALIEDLFEASKMSSGSVELNIEKIDVTALLKQSIAEFEEKIKDSSLNLKFKYDDKKIYANLDGKKTWRVFENLINNIIKYSQPNTRVYIDLIETNTKIIITMKNISHYEMDFTSDEIFERFKRGDKARNTEGSGLGLAIAKSIVELQDGNLNINIDGDLFKVIVEFNK</sequence>
<reference evidence="18 19" key="1">
    <citation type="submission" date="2019-02" db="EMBL/GenBank/DDBJ databases">
        <title>Genome sequencing of Clostridium botulinum clinical isolates.</title>
        <authorList>
            <person name="Brunt J."/>
            <person name="Van Vliet A.H.M."/>
            <person name="Stringer S.C."/>
            <person name="Grant K.A."/>
            <person name="Carter A.C."/>
            <person name="Peck M.W."/>
        </authorList>
    </citation>
    <scope>NUCLEOTIDE SEQUENCE [LARGE SCALE GENOMIC DNA]</scope>
    <source>
        <strain evidence="18 19">R1125/03</strain>
    </source>
</reference>
<feature type="coiled-coil region" evidence="14">
    <location>
        <begin position="120"/>
        <end position="154"/>
    </location>
</feature>
<dbReference type="InterPro" id="IPR003661">
    <property type="entry name" value="HisK_dim/P_dom"/>
</dbReference>
<evidence type="ECO:0000256" key="1">
    <source>
        <dbReference type="ARBA" id="ARBA00000085"/>
    </source>
</evidence>
<feature type="transmembrane region" description="Helical" evidence="15">
    <location>
        <begin position="9"/>
        <end position="30"/>
    </location>
</feature>
<dbReference type="AlphaFoldDB" id="A0A6M0SXR9"/>
<dbReference type="InterPro" id="IPR005467">
    <property type="entry name" value="His_kinase_dom"/>
</dbReference>
<dbReference type="InterPro" id="IPR050398">
    <property type="entry name" value="HssS/ArlS-like"/>
</dbReference>
<evidence type="ECO:0000256" key="10">
    <source>
        <dbReference type="ARBA" id="ARBA00022840"/>
    </source>
</evidence>
<evidence type="ECO:0000259" key="16">
    <source>
        <dbReference type="PROSITE" id="PS50109"/>
    </source>
</evidence>
<comment type="subcellular location">
    <subcellularLocation>
        <location evidence="2">Cell membrane</location>
        <topology evidence="2">Multi-pass membrane protein</topology>
    </subcellularLocation>
</comment>
<dbReference type="PRINTS" id="PR00344">
    <property type="entry name" value="BCTRLSENSOR"/>
</dbReference>
<keyword evidence="13 15" id="KW-0472">Membrane</keyword>
<dbReference type="PANTHER" id="PTHR45528:SF1">
    <property type="entry name" value="SENSOR HISTIDINE KINASE CPXA"/>
    <property type="match status" value="1"/>
</dbReference>
<dbReference type="FunFam" id="1.10.287.130:FF:000008">
    <property type="entry name" value="Two-component sensor histidine kinase"/>
    <property type="match status" value="1"/>
</dbReference>
<feature type="transmembrane region" description="Helical" evidence="15">
    <location>
        <begin position="303"/>
        <end position="324"/>
    </location>
</feature>
<dbReference type="InterPro" id="IPR003660">
    <property type="entry name" value="HAMP_dom"/>
</dbReference>
<feature type="transmembrane region" description="Helical" evidence="15">
    <location>
        <begin position="265"/>
        <end position="282"/>
    </location>
</feature>
<dbReference type="SMART" id="SM00388">
    <property type="entry name" value="HisKA"/>
    <property type="match status" value="1"/>
</dbReference>
<dbReference type="PANTHER" id="PTHR45528">
    <property type="entry name" value="SENSOR HISTIDINE KINASE CPXA"/>
    <property type="match status" value="1"/>
</dbReference>
<evidence type="ECO:0000256" key="8">
    <source>
        <dbReference type="ARBA" id="ARBA00022741"/>
    </source>
</evidence>
<keyword evidence="7 15" id="KW-0812">Transmembrane</keyword>
<evidence type="ECO:0000256" key="9">
    <source>
        <dbReference type="ARBA" id="ARBA00022777"/>
    </source>
</evidence>
<evidence type="ECO:0000256" key="11">
    <source>
        <dbReference type="ARBA" id="ARBA00022989"/>
    </source>
</evidence>
<feature type="transmembrane region" description="Helical" evidence="15">
    <location>
        <begin position="422"/>
        <end position="441"/>
    </location>
</feature>
<evidence type="ECO:0000313" key="19">
    <source>
        <dbReference type="Proteomes" id="UP000473089"/>
    </source>
</evidence>
<proteinExistence type="predicted"/>
<keyword evidence="10" id="KW-0067">ATP-binding</keyword>
<evidence type="ECO:0000256" key="13">
    <source>
        <dbReference type="ARBA" id="ARBA00023136"/>
    </source>
</evidence>
<feature type="domain" description="HAMP" evidence="17">
    <location>
        <begin position="447"/>
        <end position="493"/>
    </location>
</feature>
<comment type="caution">
    <text evidence="18">The sequence shown here is derived from an EMBL/GenBank/DDBJ whole genome shotgun (WGS) entry which is preliminary data.</text>
</comment>
<keyword evidence="14" id="KW-0175">Coiled coil</keyword>
<evidence type="ECO:0000256" key="6">
    <source>
        <dbReference type="ARBA" id="ARBA00022679"/>
    </source>
</evidence>
<feature type="domain" description="Histidine kinase" evidence="16">
    <location>
        <begin position="508"/>
        <end position="705"/>
    </location>
</feature>
<evidence type="ECO:0000256" key="5">
    <source>
        <dbReference type="ARBA" id="ARBA00022553"/>
    </source>
</evidence>
<evidence type="ECO:0000256" key="3">
    <source>
        <dbReference type="ARBA" id="ARBA00012438"/>
    </source>
</evidence>
<keyword evidence="8" id="KW-0547">Nucleotide-binding</keyword>
<evidence type="ECO:0000256" key="4">
    <source>
        <dbReference type="ARBA" id="ARBA00022475"/>
    </source>
</evidence>
<dbReference type="GO" id="GO:0005524">
    <property type="term" value="F:ATP binding"/>
    <property type="evidence" value="ECO:0007669"/>
    <property type="project" value="UniProtKB-KW"/>
</dbReference>
<dbReference type="CDD" id="cd06225">
    <property type="entry name" value="HAMP"/>
    <property type="match status" value="1"/>
</dbReference>
<evidence type="ECO:0000256" key="15">
    <source>
        <dbReference type="SAM" id="Phobius"/>
    </source>
</evidence>
<dbReference type="EMBL" id="SGJP01000013">
    <property type="protein sequence ID" value="NFA60306.1"/>
    <property type="molecule type" value="Genomic_DNA"/>
</dbReference>
<dbReference type="InterPro" id="IPR003594">
    <property type="entry name" value="HATPase_dom"/>
</dbReference>
<evidence type="ECO:0000256" key="12">
    <source>
        <dbReference type="ARBA" id="ARBA00023012"/>
    </source>
</evidence>
<dbReference type="Gene3D" id="3.30.565.10">
    <property type="entry name" value="Histidine kinase-like ATPase, C-terminal domain"/>
    <property type="match status" value="1"/>
</dbReference>
<comment type="catalytic activity">
    <reaction evidence="1">
        <text>ATP + protein L-histidine = ADP + protein N-phospho-L-histidine.</text>
        <dbReference type="EC" id="2.7.13.3"/>
    </reaction>
</comment>
<dbReference type="Proteomes" id="UP000473089">
    <property type="component" value="Unassembled WGS sequence"/>
</dbReference>
<protein>
    <recommendedName>
        <fullName evidence="3">histidine kinase</fullName>
        <ecNumber evidence="3">2.7.13.3</ecNumber>
    </recommendedName>
</protein>
<feature type="transmembrane region" description="Helical" evidence="15">
    <location>
        <begin position="395"/>
        <end position="416"/>
    </location>
</feature>
<keyword evidence="4" id="KW-1003">Cell membrane</keyword>
<organism evidence="18 19">
    <name type="scientific">Clostridium botulinum</name>
    <dbReference type="NCBI Taxonomy" id="1491"/>
    <lineage>
        <taxon>Bacteria</taxon>
        <taxon>Bacillati</taxon>
        <taxon>Bacillota</taxon>
        <taxon>Clostridia</taxon>
        <taxon>Eubacteriales</taxon>
        <taxon>Clostridiaceae</taxon>
        <taxon>Clostridium</taxon>
    </lineage>
</organism>
<accession>A0A6M0SXR9</accession>
<dbReference type="FunFam" id="3.30.565.10:FF:000013">
    <property type="entry name" value="Two-component sensor histidine kinase"/>
    <property type="match status" value="1"/>
</dbReference>
<dbReference type="InterPro" id="IPR036097">
    <property type="entry name" value="HisK_dim/P_sf"/>
</dbReference>
<dbReference type="PROSITE" id="PS50885">
    <property type="entry name" value="HAMP"/>
    <property type="match status" value="1"/>
</dbReference>
<dbReference type="SMART" id="SM00387">
    <property type="entry name" value="HATPase_c"/>
    <property type="match status" value="1"/>
</dbReference>
<dbReference type="InterPro" id="IPR036890">
    <property type="entry name" value="HATPase_C_sf"/>
</dbReference>
<evidence type="ECO:0000256" key="7">
    <source>
        <dbReference type="ARBA" id="ARBA00022692"/>
    </source>
</evidence>
<dbReference type="Pfam" id="PF00512">
    <property type="entry name" value="HisKA"/>
    <property type="match status" value="1"/>
</dbReference>
<keyword evidence="6" id="KW-0808">Transferase</keyword>
<dbReference type="SUPFAM" id="SSF55874">
    <property type="entry name" value="ATPase domain of HSP90 chaperone/DNA topoisomerase II/histidine kinase"/>
    <property type="match status" value="1"/>
</dbReference>
<dbReference type="CDD" id="cd00082">
    <property type="entry name" value="HisKA"/>
    <property type="match status" value="1"/>
</dbReference>
<feature type="transmembrane region" description="Helical" evidence="15">
    <location>
        <begin position="330"/>
        <end position="353"/>
    </location>
</feature>
<evidence type="ECO:0000256" key="14">
    <source>
        <dbReference type="SAM" id="Coils"/>
    </source>
</evidence>
<evidence type="ECO:0000256" key="2">
    <source>
        <dbReference type="ARBA" id="ARBA00004651"/>
    </source>
</evidence>
<keyword evidence="5" id="KW-0597">Phosphoprotein</keyword>
<gene>
    <name evidence="18" type="ORF">EXM42_07835</name>
</gene>
<evidence type="ECO:0000313" key="18">
    <source>
        <dbReference type="EMBL" id="NFA60306.1"/>
    </source>
</evidence>
<dbReference type="GO" id="GO:0000155">
    <property type="term" value="F:phosphorelay sensor kinase activity"/>
    <property type="evidence" value="ECO:0007669"/>
    <property type="project" value="InterPro"/>
</dbReference>
<dbReference type="Gene3D" id="6.10.340.10">
    <property type="match status" value="1"/>
</dbReference>
<dbReference type="Gene3D" id="1.10.287.130">
    <property type="match status" value="1"/>
</dbReference>
<keyword evidence="11 15" id="KW-1133">Transmembrane helix</keyword>
<keyword evidence="12" id="KW-0902">Two-component regulatory system</keyword>
<evidence type="ECO:0000259" key="17">
    <source>
        <dbReference type="PROSITE" id="PS50885"/>
    </source>
</evidence>
<dbReference type="SUPFAM" id="SSF47384">
    <property type="entry name" value="Homodimeric domain of signal transducing histidine kinase"/>
    <property type="match status" value="1"/>
</dbReference>